<comment type="caution">
    <text evidence="1">The sequence shown here is derived from an EMBL/GenBank/DDBJ whole genome shotgun (WGS) entry which is preliminary data.</text>
</comment>
<dbReference type="Proteomes" id="UP000282674">
    <property type="component" value="Unassembled WGS sequence"/>
</dbReference>
<keyword evidence="2" id="KW-1185">Reference proteome</keyword>
<dbReference type="AlphaFoldDB" id="A0A3M2LV74"/>
<sequence length="64" mass="7414">MRINVYRTKDGAYYGIDEQGREWGGFKPSMFTGWWDGYLPNGQHKEFFEPSGDPLRVAARLWGA</sequence>
<protein>
    <submittedName>
        <fullName evidence="1">Uncharacterized protein</fullName>
    </submittedName>
</protein>
<name>A0A3M2LV74_9ACTN</name>
<dbReference type="EMBL" id="RFFG01000047">
    <property type="protein sequence ID" value="RMI41006.1"/>
    <property type="molecule type" value="Genomic_DNA"/>
</dbReference>
<evidence type="ECO:0000313" key="2">
    <source>
        <dbReference type="Proteomes" id="UP000282674"/>
    </source>
</evidence>
<organism evidence="1 2">
    <name type="scientific">Actinomadura harenae</name>
    <dbReference type="NCBI Taxonomy" id="2483351"/>
    <lineage>
        <taxon>Bacteria</taxon>
        <taxon>Bacillati</taxon>
        <taxon>Actinomycetota</taxon>
        <taxon>Actinomycetes</taxon>
        <taxon>Streptosporangiales</taxon>
        <taxon>Thermomonosporaceae</taxon>
        <taxon>Actinomadura</taxon>
    </lineage>
</organism>
<dbReference type="RefSeq" id="WP_122196815.1">
    <property type="nucleotide sequence ID" value="NZ_JBHSKC010000012.1"/>
</dbReference>
<gene>
    <name evidence="1" type="ORF">EBO15_24690</name>
</gene>
<proteinExistence type="predicted"/>
<reference evidence="1 2" key="1">
    <citation type="submission" date="2018-10" db="EMBL/GenBank/DDBJ databases">
        <title>Isolation from soil.</title>
        <authorList>
            <person name="Hu J."/>
        </authorList>
    </citation>
    <scope>NUCLEOTIDE SEQUENCE [LARGE SCALE GENOMIC DNA]</scope>
    <source>
        <strain evidence="1 2">NEAU-Ht49</strain>
    </source>
</reference>
<accession>A0A3M2LV74</accession>
<evidence type="ECO:0000313" key="1">
    <source>
        <dbReference type="EMBL" id="RMI41006.1"/>
    </source>
</evidence>